<dbReference type="GO" id="GO:0008168">
    <property type="term" value="F:methyltransferase activity"/>
    <property type="evidence" value="ECO:0007669"/>
    <property type="project" value="UniProtKB-KW"/>
</dbReference>
<name>A0A556MYV1_9FLAO</name>
<accession>A0A556MYV1</accession>
<evidence type="ECO:0000259" key="1">
    <source>
        <dbReference type="Pfam" id="PF13649"/>
    </source>
</evidence>
<protein>
    <submittedName>
        <fullName evidence="2">Class I SAM-dependent methyltransferase</fullName>
    </submittedName>
</protein>
<evidence type="ECO:0000313" key="2">
    <source>
        <dbReference type="EMBL" id="TSJ45033.1"/>
    </source>
</evidence>
<dbReference type="Pfam" id="PF13649">
    <property type="entry name" value="Methyltransf_25"/>
    <property type="match status" value="1"/>
</dbReference>
<keyword evidence="2" id="KW-0808">Transferase</keyword>
<dbReference type="Gene3D" id="3.40.50.150">
    <property type="entry name" value="Vaccinia Virus protein VP39"/>
    <property type="match status" value="1"/>
</dbReference>
<comment type="caution">
    <text evidence="2">The sequence shown here is derived from an EMBL/GenBank/DDBJ whole genome shotgun (WGS) entry which is preliminary data.</text>
</comment>
<dbReference type="Proteomes" id="UP000316008">
    <property type="component" value="Unassembled WGS sequence"/>
</dbReference>
<dbReference type="SUPFAM" id="SSF53335">
    <property type="entry name" value="S-adenosyl-L-methionine-dependent methyltransferases"/>
    <property type="match status" value="1"/>
</dbReference>
<dbReference type="InterPro" id="IPR029063">
    <property type="entry name" value="SAM-dependent_MTases_sf"/>
</dbReference>
<dbReference type="AlphaFoldDB" id="A0A556MYV1"/>
<dbReference type="InterPro" id="IPR041698">
    <property type="entry name" value="Methyltransf_25"/>
</dbReference>
<reference evidence="2 3" key="1">
    <citation type="submission" date="2019-07" db="EMBL/GenBank/DDBJ databases">
        <authorList>
            <person name="Huq M.A."/>
        </authorList>
    </citation>
    <scope>NUCLEOTIDE SEQUENCE [LARGE SCALE GENOMIC DNA]</scope>
    <source>
        <strain evidence="2 3">MAH-3</strain>
    </source>
</reference>
<sequence>MENYKEINKEQWNQRVDPHVESEFYDQPAFLAGKNSLNETELALLGNVKGKRILHLQCHFGQDTISLARMGASTVGADISDKAIDKAREIAAITGADATFVCCDLYDLPQHLEGEFDIVFTSYGTIGWLPDLDKWASVIGHFLKPGGKFVFVEFHPVVWMFDDDFQKVGYRYFKSDPIVETASGTYADRDAEIKTTSVSWNHGMSEVITSLLKQGIQLQDLQEYDFSNYNCFAHTEEFAPGKYRIKHLGNFIPMMYSIVGIKSF</sequence>
<gene>
    <name evidence="2" type="ORF">FO442_10590</name>
</gene>
<feature type="domain" description="Methyltransferase" evidence="1">
    <location>
        <begin position="53"/>
        <end position="147"/>
    </location>
</feature>
<dbReference type="EMBL" id="VLPL01000004">
    <property type="protein sequence ID" value="TSJ45033.1"/>
    <property type="molecule type" value="Genomic_DNA"/>
</dbReference>
<keyword evidence="2" id="KW-0489">Methyltransferase</keyword>
<keyword evidence="3" id="KW-1185">Reference proteome</keyword>
<dbReference type="OrthoDB" id="8385759at2"/>
<dbReference type="CDD" id="cd02440">
    <property type="entry name" value="AdoMet_MTases"/>
    <property type="match status" value="1"/>
</dbReference>
<organism evidence="2 3">
    <name type="scientific">Fluviicola chungangensis</name>
    <dbReference type="NCBI Taxonomy" id="2597671"/>
    <lineage>
        <taxon>Bacteria</taxon>
        <taxon>Pseudomonadati</taxon>
        <taxon>Bacteroidota</taxon>
        <taxon>Flavobacteriia</taxon>
        <taxon>Flavobacteriales</taxon>
        <taxon>Crocinitomicaceae</taxon>
        <taxon>Fluviicola</taxon>
    </lineage>
</organism>
<evidence type="ECO:0000313" key="3">
    <source>
        <dbReference type="Proteomes" id="UP000316008"/>
    </source>
</evidence>
<dbReference type="PANTHER" id="PTHR43464">
    <property type="entry name" value="METHYLTRANSFERASE"/>
    <property type="match status" value="1"/>
</dbReference>
<dbReference type="RefSeq" id="WP_144333152.1">
    <property type="nucleotide sequence ID" value="NZ_VLPL01000004.1"/>
</dbReference>
<dbReference type="GO" id="GO:0032259">
    <property type="term" value="P:methylation"/>
    <property type="evidence" value="ECO:0007669"/>
    <property type="project" value="UniProtKB-KW"/>
</dbReference>
<proteinExistence type="predicted"/>
<dbReference type="PANTHER" id="PTHR43464:SF82">
    <property type="entry name" value="METHYLTRANSFERASE DOMAIN-CONTAINING PROTEIN"/>
    <property type="match status" value="1"/>
</dbReference>